<proteinExistence type="predicted"/>
<accession>A0A1A5YDR1</accession>
<dbReference type="AlphaFoldDB" id="A0A1A5YDR1"/>
<dbReference type="GO" id="GO:0003677">
    <property type="term" value="F:DNA binding"/>
    <property type="evidence" value="ECO:0007669"/>
    <property type="project" value="UniProtKB-KW"/>
</dbReference>
<gene>
    <name evidence="5" type="ORF">A7K91_08080</name>
</gene>
<dbReference type="PANTHER" id="PTHR30204">
    <property type="entry name" value="REDOX-CYCLING DRUG-SENSING TRANSCRIPTIONAL ACTIVATOR SOXR"/>
    <property type="match status" value="1"/>
</dbReference>
<dbReference type="SMART" id="SM00422">
    <property type="entry name" value="HTH_MERR"/>
    <property type="match status" value="1"/>
</dbReference>
<evidence type="ECO:0000256" key="3">
    <source>
        <dbReference type="ARBA" id="ARBA00023163"/>
    </source>
</evidence>
<dbReference type="Gene3D" id="1.10.1660.10">
    <property type="match status" value="1"/>
</dbReference>
<dbReference type="Proteomes" id="UP000092024">
    <property type="component" value="Unassembled WGS sequence"/>
</dbReference>
<dbReference type="PANTHER" id="PTHR30204:SF94">
    <property type="entry name" value="HEAVY METAL-DEPENDENT TRANSCRIPTIONAL REGULATOR HI_0293-RELATED"/>
    <property type="match status" value="1"/>
</dbReference>
<dbReference type="STRING" id="1844972.A7K91_08080"/>
<dbReference type="InterPro" id="IPR000551">
    <property type="entry name" value="MerR-type_HTH_dom"/>
</dbReference>
<dbReference type="SUPFAM" id="SSF46955">
    <property type="entry name" value="Putative DNA-binding domain"/>
    <property type="match status" value="1"/>
</dbReference>
<dbReference type="PROSITE" id="PS50937">
    <property type="entry name" value="HTH_MERR_2"/>
    <property type="match status" value="1"/>
</dbReference>
<feature type="domain" description="HTH merR-type" evidence="4">
    <location>
        <begin position="6"/>
        <end position="75"/>
    </location>
</feature>
<comment type="caution">
    <text evidence="5">The sequence shown here is derived from an EMBL/GenBank/DDBJ whole genome shotgun (WGS) entry which is preliminary data.</text>
</comment>
<sequence>MTGRELMTRGQLARRSGVSAATIRFYEDSGVLPPPRRGENGYRLYSEDYLIKLKFISDTRGLGYRLKDIKEILHQLGQAENTVDLRKLVEERMGAIEEQIALLLSMHAMLGNLLSTDEETVQAYMATFRPSDSR</sequence>
<evidence type="ECO:0000256" key="1">
    <source>
        <dbReference type="ARBA" id="ARBA00023015"/>
    </source>
</evidence>
<keyword evidence="6" id="KW-1185">Reference proteome</keyword>
<keyword evidence="3" id="KW-0804">Transcription</keyword>
<keyword evidence="1" id="KW-0805">Transcription regulation</keyword>
<dbReference type="GO" id="GO:0003700">
    <property type="term" value="F:DNA-binding transcription factor activity"/>
    <property type="evidence" value="ECO:0007669"/>
    <property type="project" value="InterPro"/>
</dbReference>
<reference evidence="5 6" key="1">
    <citation type="submission" date="2016-05" db="EMBL/GenBank/DDBJ databases">
        <title>Paenibacillus oryzae. sp. nov., isolated from the rice root.</title>
        <authorList>
            <person name="Zhang J."/>
            <person name="Zhang X."/>
        </authorList>
    </citation>
    <scope>NUCLEOTIDE SEQUENCE [LARGE SCALE GENOMIC DNA]</scope>
    <source>
        <strain evidence="5 6">1DrF-4</strain>
    </source>
</reference>
<evidence type="ECO:0000313" key="6">
    <source>
        <dbReference type="Proteomes" id="UP000092024"/>
    </source>
</evidence>
<organism evidence="5 6">
    <name type="scientific">Paenibacillus oryzae</name>
    <dbReference type="NCBI Taxonomy" id="1844972"/>
    <lineage>
        <taxon>Bacteria</taxon>
        <taxon>Bacillati</taxon>
        <taxon>Bacillota</taxon>
        <taxon>Bacilli</taxon>
        <taxon>Bacillales</taxon>
        <taxon>Paenibacillaceae</taxon>
        <taxon>Paenibacillus</taxon>
    </lineage>
</organism>
<dbReference type="PROSITE" id="PS00552">
    <property type="entry name" value="HTH_MERR_1"/>
    <property type="match status" value="1"/>
</dbReference>
<evidence type="ECO:0000313" key="5">
    <source>
        <dbReference type="EMBL" id="OBR63719.1"/>
    </source>
</evidence>
<name>A0A1A5YDR1_9BACL</name>
<dbReference type="InterPro" id="IPR047057">
    <property type="entry name" value="MerR_fam"/>
</dbReference>
<dbReference type="PRINTS" id="PR00040">
    <property type="entry name" value="HTHMERR"/>
</dbReference>
<evidence type="ECO:0000259" key="4">
    <source>
        <dbReference type="PROSITE" id="PS50937"/>
    </source>
</evidence>
<dbReference type="RefSeq" id="WP_068685827.1">
    <property type="nucleotide sequence ID" value="NZ_LYPA01000070.1"/>
</dbReference>
<dbReference type="InterPro" id="IPR009061">
    <property type="entry name" value="DNA-bd_dom_put_sf"/>
</dbReference>
<evidence type="ECO:0000256" key="2">
    <source>
        <dbReference type="ARBA" id="ARBA00023125"/>
    </source>
</evidence>
<keyword evidence="2" id="KW-0238">DNA-binding</keyword>
<protein>
    <submittedName>
        <fullName evidence="5">Transcriptional regulator</fullName>
    </submittedName>
</protein>
<dbReference type="Pfam" id="PF13411">
    <property type="entry name" value="MerR_1"/>
    <property type="match status" value="1"/>
</dbReference>
<dbReference type="EMBL" id="LYPA01000070">
    <property type="protein sequence ID" value="OBR63719.1"/>
    <property type="molecule type" value="Genomic_DNA"/>
</dbReference>